<feature type="signal peptide" evidence="2">
    <location>
        <begin position="1"/>
        <end position="23"/>
    </location>
</feature>
<dbReference type="Pfam" id="PF19804">
    <property type="entry name" value="DUF6287"/>
    <property type="match status" value="1"/>
</dbReference>
<dbReference type="RefSeq" id="WP_280102817.1">
    <property type="nucleotide sequence ID" value="NZ_CP122959.1"/>
</dbReference>
<dbReference type="PROSITE" id="PS51257">
    <property type="entry name" value="PROKAR_LIPOPROTEIN"/>
    <property type="match status" value="1"/>
</dbReference>
<dbReference type="EMBL" id="CP122959">
    <property type="protein sequence ID" value="WGI19020.1"/>
    <property type="molecule type" value="Genomic_DNA"/>
</dbReference>
<feature type="compositionally biased region" description="Polar residues" evidence="1">
    <location>
        <begin position="61"/>
        <end position="81"/>
    </location>
</feature>
<evidence type="ECO:0000313" key="4">
    <source>
        <dbReference type="EMBL" id="WGI19020.1"/>
    </source>
</evidence>
<dbReference type="InterPro" id="IPR046254">
    <property type="entry name" value="DUF6287"/>
</dbReference>
<reference evidence="4" key="1">
    <citation type="submission" date="2023-04" db="EMBL/GenBank/DDBJ databases">
        <title>Novel strain of Lactilactobacillus sakei and use thereof.</title>
        <authorList>
            <person name="Kim S.Y."/>
        </authorList>
    </citation>
    <scope>NUCLEOTIDE SEQUENCE</scope>
    <source>
        <strain evidence="4">HUP1</strain>
    </source>
</reference>
<keyword evidence="2" id="KW-0732">Signal</keyword>
<organism evidence="4 5">
    <name type="scientific">Latilactobacillus sakei</name>
    <name type="common">Lactobacillus sakei</name>
    <dbReference type="NCBI Taxonomy" id="1599"/>
    <lineage>
        <taxon>Bacteria</taxon>
        <taxon>Bacillati</taxon>
        <taxon>Bacillota</taxon>
        <taxon>Bacilli</taxon>
        <taxon>Lactobacillales</taxon>
        <taxon>Lactobacillaceae</taxon>
        <taxon>Latilactobacillus</taxon>
    </lineage>
</organism>
<feature type="domain" description="DUF6287" evidence="3">
    <location>
        <begin position="82"/>
        <end position="117"/>
    </location>
</feature>
<evidence type="ECO:0000313" key="5">
    <source>
        <dbReference type="Proteomes" id="UP001179858"/>
    </source>
</evidence>
<dbReference type="Proteomes" id="UP001179858">
    <property type="component" value="Chromosome"/>
</dbReference>
<accession>A0AAF0GSB6</accession>
<feature type="chain" id="PRO_5041975496" evidence="2">
    <location>
        <begin position="24"/>
        <end position="212"/>
    </location>
</feature>
<proteinExistence type="predicted"/>
<evidence type="ECO:0000259" key="3">
    <source>
        <dbReference type="Pfam" id="PF19804"/>
    </source>
</evidence>
<evidence type="ECO:0000256" key="2">
    <source>
        <dbReference type="SAM" id="SignalP"/>
    </source>
</evidence>
<dbReference type="AlphaFoldDB" id="A0AAF0GSB6"/>
<protein>
    <submittedName>
        <fullName evidence="4">DUF6287 domain-containing protein</fullName>
    </submittedName>
</protein>
<evidence type="ECO:0000256" key="1">
    <source>
        <dbReference type="SAM" id="MobiDB-lite"/>
    </source>
</evidence>
<name>A0AAF0GSB6_LATSK</name>
<feature type="region of interest" description="Disordered" evidence="1">
    <location>
        <begin position="25"/>
        <end position="81"/>
    </location>
</feature>
<gene>
    <name evidence="4" type="ORF">QBD03_09790</name>
</gene>
<feature type="compositionally biased region" description="Polar residues" evidence="1">
    <location>
        <begin position="25"/>
        <end position="54"/>
    </location>
</feature>
<sequence length="212" mass="22582">MQKHLTVILSVIAILTLAACGQAQTKAPQTSHNKNAKVASTSHQKSASHSTTSRVAKKETTSQSTTAKSDSTTSQTPAKQTGMNLTQIQAGDYSNIAGQWQLSSRQAKGREMTIDNAKPLAITNNQLTSDSIMLSKAGLKDNAGLHPVNFKTTNGHLAALLADSVAINWSVTFYPIGTSAEYDLEAGNTTNSKNVIVIWTSNMSLTDVYVQS</sequence>